<feature type="transmembrane region" description="Helical" evidence="6">
    <location>
        <begin position="414"/>
        <end position="433"/>
    </location>
</feature>
<evidence type="ECO:0000256" key="5">
    <source>
        <dbReference type="SAM" id="MobiDB-lite"/>
    </source>
</evidence>
<accession>A0ABW2AUI6</accession>
<feature type="transmembrane region" description="Helical" evidence="6">
    <location>
        <begin position="293"/>
        <end position="312"/>
    </location>
</feature>
<name>A0ABW2AUI6_9MICO</name>
<feature type="transmembrane region" description="Helical" evidence="6">
    <location>
        <begin position="99"/>
        <end position="125"/>
    </location>
</feature>
<gene>
    <name evidence="8" type="ORF">ACFQBT_12915</name>
</gene>
<feature type="region of interest" description="Disordered" evidence="5">
    <location>
        <begin position="218"/>
        <end position="247"/>
    </location>
</feature>
<evidence type="ECO:0000256" key="3">
    <source>
        <dbReference type="ARBA" id="ARBA00022989"/>
    </source>
</evidence>
<dbReference type="Proteomes" id="UP001596356">
    <property type="component" value="Unassembled WGS sequence"/>
</dbReference>
<dbReference type="PROSITE" id="PS50850">
    <property type="entry name" value="MFS"/>
    <property type="match status" value="1"/>
</dbReference>
<dbReference type="CDD" id="cd17370">
    <property type="entry name" value="MFS_MJ1317_like"/>
    <property type="match status" value="1"/>
</dbReference>
<feature type="transmembrane region" description="Helical" evidence="6">
    <location>
        <begin position="49"/>
        <end position="69"/>
    </location>
</feature>
<keyword evidence="3 6" id="KW-1133">Transmembrane helix</keyword>
<evidence type="ECO:0000259" key="7">
    <source>
        <dbReference type="PROSITE" id="PS50850"/>
    </source>
</evidence>
<feature type="transmembrane region" description="Helical" evidence="6">
    <location>
        <begin position="324"/>
        <end position="341"/>
    </location>
</feature>
<protein>
    <submittedName>
        <fullName evidence="8">MFS transporter</fullName>
    </submittedName>
</protein>
<keyword evidence="4 6" id="KW-0472">Membrane</keyword>
<organism evidence="8 9">
    <name type="scientific">Branchiibius cervicis</name>
    <dbReference type="NCBI Taxonomy" id="908252"/>
    <lineage>
        <taxon>Bacteria</taxon>
        <taxon>Bacillati</taxon>
        <taxon>Actinomycetota</taxon>
        <taxon>Actinomycetes</taxon>
        <taxon>Micrococcales</taxon>
        <taxon>Dermacoccaceae</taxon>
        <taxon>Branchiibius</taxon>
    </lineage>
</organism>
<feature type="compositionally biased region" description="Basic and acidic residues" evidence="5">
    <location>
        <begin position="218"/>
        <end position="230"/>
    </location>
</feature>
<keyword evidence="9" id="KW-1185">Reference proteome</keyword>
<feature type="domain" description="Major facilitator superfamily (MFS) profile" evidence="7">
    <location>
        <begin position="29"/>
        <end position="437"/>
    </location>
</feature>
<dbReference type="Gene3D" id="1.20.1250.20">
    <property type="entry name" value="MFS general substrate transporter like domains"/>
    <property type="match status" value="2"/>
</dbReference>
<dbReference type="PANTHER" id="PTHR23518">
    <property type="entry name" value="C-METHYLTRANSFERASE"/>
    <property type="match status" value="1"/>
</dbReference>
<evidence type="ECO:0000313" key="9">
    <source>
        <dbReference type="Proteomes" id="UP001596356"/>
    </source>
</evidence>
<evidence type="ECO:0000256" key="6">
    <source>
        <dbReference type="SAM" id="Phobius"/>
    </source>
</evidence>
<dbReference type="InterPro" id="IPR036259">
    <property type="entry name" value="MFS_trans_sf"/>
</dbReference>
<evidence type="ECO:0000256" key="1">
    <source>
        <dbReference type="ARBA" id="ARBA00004651"/>
    </source>
</evidence>
<comment type="caution">
    <text evidence="8">The sequence shown here is derived from an EMBL/GenBank/DDBJ whole genome shotgun (WGS) entry which is preliminary data.</text>
</comment>
<reference evidence="9" key="1">
    <citation type="journal article" date="2019" name="Int. J. Syst. Evol. Microbiol.">
        <title>The Global Catalogue of Microorganisms (GCM) 10K type strain sequencing project: providing services to taxonomists for standard genome sequencing and annotation.</title>
        <authorList>
            <consortium name="The Broad Institute Genomics Platform"/>
            <consortium name="The Broad Institute Genome Sequencing Center for Infectious Disease"/>
            <person name="Wu L."/>
            <person name="Ma J."/>
        </authorList>
    </citation>
    <scope>NUCLEOTIDE SEQUENCE [LARGE SCALE GENOMIC DNA]</scope>
    <source>
        <strain evidence="9">NBRC 106593</strain>
    </source>
</reference>
<dbReference type="PANTHER" id="PTHR23518:SF2">
    <property type="entry name" value="MAJOR FACILITATOR SUPERFAMILY TRANSPORTER"/>
    <property type="match status" value="1"/>
</dbReference>
<dbReference type="SUPFAM" id="SSF103473">
    <property type="entry name" value="MFS general substrate transporter"/>
    <property type="match status" value="1"/>
</dbReference>
<dbReference type="Pfam" id="PF07690">
    <property type="entry name" value="MFS_1"/>
    <property type="match status" value="2"/>
</dbReference>
<evidence type="ECO:0000256" key="2">
    <source>
        <dbReference type="ARBA" id="ARBA00022692"/>
    </source>
</evidence>
<feature type="transmembrane region" description="Helical" evidence="6">
    <location>
        <begin position="187"/>
        <end position="207"/>
    </location>
</feature>
<dbReference type="RefSeq" id="WP_377823240.1">
    <property type="nucleotide sequence ID" value="NZ_JBHSWJ010000002.1"/>
</dbReference>
<feature type="transmembrane region" description="Helical" evidence="6">
    <location>
        <begin position="262"/>
        <end position="281"/>
    </location>
</feature>
<dbReference type="EMBL" id="JBHSWJ010000002">
    <property type="protein sequence ID" value="MFC6714669.1"/>
    <property type="molecule type" value="Genomic_DNA"/>
</dbReference>
<dbReference type="InterPro" id="IPR011701">
    <property type="entry name" value="MFS"/>
</dbReference>
<feature type="transmembrane region" description="Helical" evidence="6">
    <location>
        <begin position="390"/>
        <end position="408"/>
    </location>
</feature>
<feature type="transmembrane region" description="Helical" evidence="6">
    <location>
        <begin position="347"/>
        <end position="370"/>
    </location>
</feature>
<proteinExistence type="predicted"/>
<evidence type="ECO:0000256" key="4">
    <source>
        <dbReference type="ARBA" id="ARBA00023136"/>
    </source>
</evidence>
<evidence type="ECO:0000313" key="8">
    <source>
        <dbReference type="EMBL" id="MFC6714669.1"/>
    </source>
</evidence>
<keyword evidence="2 6" id="KW-0812">Transmembrane</keyword>
<comment type="subcellular location">
    <subcellularLocation>
        <location evidence="1">Cell membrane</location>
        <topology evidence="1">Multi-pass membrane protein</topology>
    </subcellularLocation>
</comment>
<dbReference type="InterPro" id="IPR020846">
    <property type="entry name" value="MFS_dom"/>
</dbReference>
<sequence length="450" mass="47375">MYISERPRQQVVPTTDVTPAKNRGRVAPTVLALGFVSLFTDISSESVSAILPLYLTAVLGLTPLAYGFIDGLYQGVSALVRIAGGYLADRLDRPKWVALFGYGLSAITKPLLLVFTGFGSLSTVITLDRLGKGVRTGPRDALIAAATPSERLGRAFGVHRALDTVGAAIGPLLAFTVLWQVPGSYSSVFVASFAAALIGLVVLVLLVPNLRPRQAAAERARRAHAEHSGAARDGGPIGSPAAERPRPQASLRQMKRWGMGRLMIAAAVLSTLAVSDGFLYLSLQQRDDLAATYFPLLFVGTNIAYFLLAVPLGRLSDRIGRQKVFVGGHLLLVAAYLAAAGPSFGAASTLLCLLFLGAFYAATDGVLAALTASLVPDAVRGMSIATTQTVVALGRFAAAILFGMLWTVTGRGPAVLYFAVMLLVAIPLAWWMLSTVKPIQPSELSAAAAE</sequence>
<feature type="transmembrane region" description="Helical" evidence="6">
    <location>
        <begin position="161"/>
        <end position="181"/>
    </location>
</feature>